<dbReference type="AlphaFoldDB" id="A0A8I3NT55"/>
<dbReference type="Proteomes" id="UP000805418">
    <property type="component" value="Chromosome 38"/>
</dbReference>
<feature type="compositionally biased region" description="Polar residues" evidence="8">
    <location>
        <begin position="364"/>
        <end position="380"/>
    </location>
</feature>
<dbReference type="GO" id="GO:0010008">
    <property type="term" value="C:endosome membrane"/>
    <property type="evidence" value="ECO:0007669"/>
    <property type="project" value="UniProtKB-SubCell"/>
</dbReference>
<keyword evidence="5 9" id="KW-0472">Membrane</keyword>
<dbReference type="InterPro" id="IPR013783">
    <property type="entry name" value="Ig-like_fold"/>
</dbReference>
<organism evidence="11 12">
    <name type="scientific">Canis lupus familiaris</name>
    <name type="common">Dog</name>
    <name type="synonym">Canis familiaris</name>
    <dbReference type="NCBI Taxonomy" id="9615"/>
    <lineage>
        <taxon>Eukaryota</taxon>
        <taxon>Metazoa</taxon>
        <taxon>Chordata</taxon>
        <taxon>Craniata</taxon>
        <taxon>Vertebrata</taxon>
        <taxon>Euteleostomi</taxon>
        <taxon>Mammalia</taxon>
        <taxon>Eutheria</taxon>
        <taxon>Laurasiatheria</taxon>
        <taxon>Carnivora</taxon>
        <taxon>Caniformia</taxon>
        <taxon>Canidae</taxon>
        <taxon>Canis</taxon>
    </lineage>
</organism>
<dbReference type="InterPro" id="IPR011161">
    <property type="entry name" value="MHC_I-like_Ag-recog"/>
</dbReference>
<dbReference type="InterPro" id="IPR037055">
    <property type="entry name" value="MHC_I-like_Ag-recog_sf"/>
</dbReference>
<reference evidence="11" key="1">
    <citation type="submission" date="2020-03" db="EMBL/GenBank/DDBJ databases">
        <title>Long-read based genome assembly of a Labrador retriever dog.</title>
        <authorList>
            <person name="Eory L."/>
            <person name="Zhang W."/>
            <person name="Schoenebeck J."/>
        </authorList>
    </citation>
    <scope>NUCLEOTIDE SEQUENCE [LARGE SCALE GENOMIC DNA]</scope>
    <source>
        <strain evidence="11">Labrador retriever</strain>
    </source>
</reference>
<keyword evidence="3" id="KW-0967">Endosome</keyword>
<evidence type="ECO:0000256" key="3">
    <source>
        <dbReference type="ARBA" id="ARBA00022753"/>
    </source>
</evidence>
<evidence type="ECO:0000313" key="12">
    <source>
        <dbReference type="Proteomes" id="UP000805418"/>
    </source>
</evidence>
<dbReference type="SUPFAM" id="SSF54452">
    <property type="entry name" value="MHC antigen-recognition domain"/>
    <property type="match status" value="1"/>
</dbReference>
<evidence type="ECO:0000256" key="6">
    <source>
        <dbReference type="ARBA" id="ARBA00023180"/>
    </source>
</evidence>
<dbReference type="InterPro" id="IPR003597">
    <property type="entry name" value="Ig_C1-set"/>
</dbReference>
<evidence type="ECO:0000256" key="4">
    <source>
        <dbReference type="ARBA" id="ARBA00022859"/>
    </source>
</evidence>
<dbReference type="InterPro" id="IPR007110">
    <property type="entry name" value="Ig-like_dom"/>
</dbReference>
<reference evidence="11" key="2">
    <citation type="submission" date="2025-08" db="UniProtKB">
        <authorList>
            <consortium name="Ensembl"/>
        </authorList>
    </citation>
    <scope>IDENTIFICATION</scope>
    <source>
        <strain evidence="11">Boxer</strain>
    </source>
</reference>
<comment type="subcellular location">
    <subcellularLocation>
        <location evidence="1">Cell membrane</location>
        <topology evidence="1">Single-pass type I membrane protein</topology>
    </subcellularLocation>
    <subcellularLocation>
        <location evidence="2">Endosome membrane</location>
    </subcellularLocation>
</comment>
<dbReference type="Gene3D" id="2.60.40.10">
    <property type="entry name" value="Immunoglobulins"/>
    <property type="match status" value="1"/>
</dbReference>
<dbReference type="Pfam" id="PF16497">
    <property type="entry name" value="MHC_I_3"/>
    <property type="match status" value="1"/>
</dbReference>
<evidence type="ECO:0000256" key="2">
    <source>
        <dbReference type="ARBA" id="ARBA00004608"/>
    </source>
</evidence>
<feature type="region of interest" description="Disordered" evidence="8">
    <location>
        <begin position="348"/>
        <end position="380"/>
    </location>
</feature>
<evidence type="ECO:0000313" key="11">
    <source>
        <dbReference type="Ensembl" id="ENSCAFP00845024089.1"/>
    </source>
</evidence>
<accession>A0A8I3NT55</accession>
<proteinExistence type="predicted"/>
<dbReference type="Gene3D" id="3.30.500.10">
    <property type="entry name" value="MHC class I-like antigen recognition-like"/>
    <property type="match status" value="1"/>
</dbReference>
<dbReference type="SUPFAM" id="SSF48726">
    <property type="entry name" value="Immunoglobulin"/>
    <property type="match status" value="1"/>
</dbReference>
<dbReference type="GO" id="GO:0005886">
    <property type="term" value="C:plasma membrane"/>
    <property type="evidence" value="ECO:0007669"/>
    <property type="project" value="UniProtKB-SubCell"/>
</dbReference>
<feature type="transmembrane region" description="Helical" evidence="9">
    <location>
        <begin position="323"/>
        <end position="346"/>
    </location>
</feature>
<keyword evidence="9" id="KW-0812">Transmembrane</keyword>
<evidence type="ECO:0000256" key="9">
    <source>
        <dbReference type="SAM" id="Phobius"/>
    </source>
</evidence>
<keyword evidence="6" id="KW-0325">Glycoprotein</keyword>
<protein>
    <submittedName>
        <fullName evidence="11">CD1b molecule</fullName>
    </submittedName>
</protein>
<dbReference type="Ensembl" id="ENSCAFT00845030708.1">
    <property type="protein sequence ID" value="ENSCAFP00845024089.1"/>
    <property type="gene ID" value="ENSCAFG00845017109.1"/>
</dbReference>
<sequence>MCAGCGTDPAFRSCVHPPHPSLGPLSTWPGLSASQGAGPPHPATEEPPSFRVLQTSSFANYSWAYTQGGGWLGELQTHGWDNVRDTIRFLWPWSRGNFSAVELKNLQSLFALYFHGFAIEVQAFARYFQFEYPFELQMSAGCRLHTGKASESFLNGAYQGSDFLSFQGNSWYPSPGAGSRARKVCEMLNRYQDIKEIVKSLIGYICPQFLAGILEAGKAELGRQVRPEAWLSADPSPGPGRLRLVCHVSGFHPKPVRVTWMRGEQEQRGTRRGDFLPHADGTWYLRVTLDVAAREAAGLSCRVKHSSLGGQDMVLHWGGGNSALLTLSGLAAVVTLLALPVVHTCCKKRSSNRKAPAPSPDSPMGTNTPKPRTSGHQLYTPQESWVKNRFLEKLKASLNRLWRR</sequence>
<dbReference type="FunFam" id="2.60.40.10:FF:000254">
    <property type="entry name" value="Antigen-presenting glycoprotein CD1d1"/>
    <property type="match status" value="1"/>
</dbReference>
<dbReference type="Pfam" id="PF07654">
    <property type="entry name" value="C1-set"/>
    <property type="match status" value="1"/>
</dbReference>
<feature type="domain" description="Ig-like" evidence="10">
    <location>
        <begin position="207"/>
        <end position="307"/>
    </location>
</feature>
<dbReference type="PANTHER" id="PTHR16675">
    <property type="entry name" value="MHC CLASS I-RELATED"/>
    <property type="match status" value="1"/>
</dbReference>
<dbReference type="PANTHER" id="PTHR16675:SF146">
    <property type="entry name" value="T-CELL SURFACE GLYCOPROTEIN CD1E, MEMBRANE-ASSOCIATED"/>
    <property type="match status" value="1"/>
</dbReference>
<dbReference type="PROSITE" id="PS50835">
    <property type="entry name" value="IG_LIKE"/>
    <property type="match status" value="1"/>
</dbReference>
<evidence type="ECO:0000256" key="8">
    <source>
        <dbReference type="SAM" id="MobiDB-lite"/>
    </source>
</evidence>
<dbReference type="CDD" id="cd21029">
    <property type="entry name" value="IgC1_CD1"/>
    <property type="match status" value="1"/>
</dbReference>
<keyword evidence="4" id="KW-0391">Immunity</keyword>
<dbReference type="OrthoDB" id="8890485at2759"/>
<keyword evidence="12" id="KW-1185">Reference proteome</keyword>
<evidence type="ECO:0000256" key="7">
    <source>
        <dbReference type="ARBA" id="ARBA00023319"/>
    </source>
</evidence>
<dbReference type="InterPro" id="IPR011162">
    <property type="entry name" value="MHC_I/II-like_Ag-recog"/>
</dbReference>
<evidence type="ECO:0000256" key="5">
    <source>
        <dbReference type="ARBA" id="ARBA00023136"/>
    </source>
</evidence>
<keyword evidence="9" id="KW-1133">Transmembrane helix</keyword>
<dbReference type="InterPro" id="IPR036179">
    <property type="entry name" value="Ig-like_dom_sf"/>
</dbReference>
<dbReference type="SMART" id="SM00407">
    <property type="entry name" value="IGc1"/>
    <property type="match status" value="1"/>
</dbReference>
<keyword evidence="7" id="KW-0393">Immunoglobulin domain</keyword>
<gene>
    <name evidence="11" type="primary">CD1B</name>
</gene>
<name>A0A8I3NT55_CANLF</name>
<dbReference type="GeneTree" id="ENSGT01120000271825"/>
<evidence type="ECO:0000256" key="1">
    <source>
        <dbReference type="ARBA" id="ARBA00004251"/>
    </source>
</evidence>
<dbReference type="InterPro" id="IPR050208">
    <property type="entry name" value="MHC_class-I_related"/>
</dbReference>
<dbReference type="FunFam" id="3.30.500.10:FF:000002">
    <property type="entry name" value="Antigen-presenting glycoprotein CD1d1"/>
    <property type="match status" value="1"/>
</dbReference>
<evidence type="ECO:0000259" key="10">
    <source>
        <dbReference type="PROSITE" id="PS50835"/>
    </source>
</evidence>
<dbReference type="GO" id="GO:0002376">
    <property type="term" value="P:immune system process"/>
    <property type="evidence" value="ECO:0007669"/>
    <property type="project" value="UniProtKB-KW"/>
</dbReference>
<reference evidence="11" key="3">
    <citation type="submission" date="2025-09" db="UniProtKB">
        <authorList>
            <consortium name="Ensembl"/>
        </authorList>
    </citation>
    <scope>IDENTIFICATION</scope>
    <source>
        <strain evidence="11">Boxer</strain>
    </source>
</reference>